<reference evidence="1" key="1">
    <citation type="submission" date="2022-07" db="EMBL/GenBank/DDBJ databases">
        <title>First report of Bartonella spp. in marsupials in Brazil, with a description of Bartonella harrusi sp. nov. and new proposal for taxonomic reclassification of species of the genus Bartonella.</title>
        <authorList>
            <person name="Amaral R.B."/>
        </authorList>
    </citation>
    <scope>NUCLEOTIDE SEQUENCE</scope>
    <source>
        <strain evidence="1">117A</strain>
    </source>
</reference>
<gene>
    <name evidence="1" type="ORF">NMK50_04840</name>
</gene>
<dbReference type="PANTHER" id="PTHR37953:SF1">
    <property type="entry name" value="UPF0127 PROTEIN MJ1496"/>
    <property type="match status" value="1"/>
</dbReference>
<accession>A0ABY5EWN6</accession>
<dbReference type="RefSeq" id="WP_254771073.1">
    <property type="nucleotide sequence ID" value="NZ_CP101114.1"/>
</dbReference>
<sequence>MLKLFRRGSIVIFSLFSILGGSITLAKKPIKIPVHPIPLKIQTKQRMVFYKVELAFTQSQGVAGLMYRTHFPRDRAMLFKQQGNNPLEDKQEFLMWMANTPLPLDMIFLNADGVIVSIVEKTTPFSTNVISSKVPAAFALEVNAGEVSEKQIEKGQRVFHPAICGKCEDHTK</sequence>
<dbReference type="Gene3D" id="2.60.120.1140">
    <property type="entry name" value="Protein of unknown function DUF192"/>
    <property type="match status" value="1"/>
</dbReference>
<organism evidence="1 2">
    <name type="scientific">Bartonella harrusi</name>
    <dbReference type="NCBI Taxonomy" id="2961895"/>
    <lineage>
        <taxon>Bacteria</taxon>
        <taxon>Pseudomonadati</taxon>
        <taxon>Pseudomonadota</taxon>
        <taxon>Alphaproteobacteria</taxon>
        <taxon>Hyphomicrobiales</taxon>
        <taxon>Bartonellaceae</taxon>
        <taxon>Bartonella</taxon>
    </lineage>
</organism>
<protein>
    <submittedName>
        <fullName evidence="1">DUF192 domain-containing protein</fullName>
    </submittedName>
</protein>
<name>A0ABY5EWN6_9HYPH</name>
<dbReference type="InterPro" id="IPR038695">
    <property type="entry name" value="Saro_0823-like_sf"/>
</dbReference>
<dbReference type="InterPro" id="IPR003795">
    <property type="entry name" value="DUF192"/>
</dbReference>
<dbReference type="Proteomes" id="UP001059475">
    <property type="component" value="Chromosome"/>
</dbReference>
<dbReference type="EMBL" id="CP101114">
    <property type="protein sequence ID" value="UTO29256.1"/>
    <property type="molecule type" value="Genomic_DNA"/>
</dbReference>
<evidence type="ECO:0000313" key="2">
    <source>
        <dbReference type="Proteomes" id="UP001059475"/>
    </source>
</evidence>
<keyword evidence="2" id="KW-1185">Reference proteome</keyword>
<evidence type="ECO:0000313" key="1">
    <source>
        <dbReference type="EMBL" id="UTO29256.1"/>
    </source>
</evidence>
<dbReference type="PANTHER" id="PTHR37953">
    <property type="entry name" value="UPF0127 PROTEIN MJ1496"/>
    <property type="match status" value="1"/>
</dbReference>
<dbReference type="Pfam" id="PF02643">
    <property type="entry name" value="DUF192"/>
    <property type="match status" value="1"/>
</dbReference>
<proteinExistence type="predicted"/>